<dbReference type="PANTHER" id="PTHR33116">
    <property type="entry name" value="REVERSE TRANSCRIPTASE ZINC-BINDING DOMAIN-CONTAINING PROTEIN-RELATED-RELATED"/>
    <property type="match status" value="1"/>
</dbReference>
<comment type="caution">
    <text evidence="1">The sequence shown here is derived from an EMBL/GenBank/DDBJ whole genome shotgun (WGS) entry which is preliminary data.</text>
</comment>
<accession>A0ABR0MLG8</accession>
<protein>
    <recommendedName>
        <fullName evidence="3">Reverse transcriptase</fullName>
    </recommendedName>
</protein>
<keyword evidence="2" id="KW-1185">Reference proteome</keyword>
<sequence>MAVKLDMNKAYDRVEWAFLKEVMLRKRFAEEWVALVIRCISTVSYVVNINGNRGNVLNLLEGSVKTFISDKDANKRGRGPTISHLLFADDCILFGEAKNRGAMILKDILKECEICFGQYVNFNKSAIFYSSNTAEGNKEEISAVMSVKCSTNLKKYLGLRNMVGRWRKESFQNLKDMVKQITEKWSTSGKKERERKGYIGANGNLCVAQKKTGEWAAKGILAKGLCWRMGTDAREILRNPLARVTHDDFLVWGGESSGAFSWKFGQHCQSRIFSWLLTWNLYSGLPGCLISLPLSIPQFLLCTLGHMGDRNTRIHEKRISTCKEIVNFISNYIVELNGLEKRKSVITKETRSWSHPPREFIKINFNSAYDRNYNHSALEIHQGVVSAFAAEAIACRKAVQIRVEKKWSAIIIK</sequence>
<evidence type="ECO:0008006" key="3">
    <source>
        <dbReference type="Google" id="ProtNLM"/>
    </source>
</evidence>
<organism evidence="1 2">
    <name type="scientific">Gossypium arboreum</name>
    <name type="common">Tree cotton</name>
    <name type="synonym">Gossypium nanking</name>
    <dbReference type="NCBI Taxonomy" id="29729"/>
    <lineage>
        <taxon>Eukaryota</taxon>
        <taxon>Viridiplantae</taxon>
        <taxon>Streptophyta</taxon>
        <taxon>Embryophyta</taxon>
        <taxon>Tracheophyta</taxon>
        <taxon>Spermatophyta</taxon>
        <taxon>Magnoliopsida</taxon>
        <taxon>eudicotyledons</taxon>
        <taxon>Gunneridae</taxon>
        <taxon>Pentapetalae</taxon>
        <taxon>rosids</taxon>
        <taxon>malvids</taxon>
        <taxon>Malvales</taxon>
        <taxon>Malvaceae</taxon>
        <taxon>Malvoideae</taxon>
        <taxon>Gossypium</taxon>
    </lineage>
</organism>
<evidence type="ECO:0000313" key="1">
    <source>
        <dbReference type="EMBL" id="KAK5774645.1"/>
    </source>
</evidence>
<reference evidence="1 2" key="1">
    <citation type="submission" date="2023-03" db="EMBL/GenBank/DDBJ databases">
        <title>WGS of Gossypium arboreum.</title>
        <authorList>
            <person name="Yu D."/>
        </authorList>
    </citation>
    <scope>NUCLEOTIDE SEQUENCE [LARGE SCALE GENOMIC DNA]</scope>
    <source>
        <tissue evidence="1">Leaf</tissue>
    </source>
</reference>
<dbReference type="EMBL" id="JARKNE010000012">
    <property type="protein sequence ID" value="KAK5774645.1"/>
    <property type="molecule type" value="Genomic_DNA"/>
</dbReference>
<gene>
    <name evidence="1" type="ORF">PVK06_042501</name>
</gene>
<dbReference type="Proteomes" id="UP001358586">
    <property type="component" value="Chromosome 12"/>
</dbReference>
<evidence type="ECO:0000313" key="2">
    <source>
        <dbReference type="Proteomes" id="UP001358586"/>
    </source>
</evidence>
<proteinExistence type="predicted"/>
<name>A0ABR0MLG8_GOSAR</name>
<dbReference type="PANTHER" id="PTHR33116:SF86">
    <property type="entry name" value="REVERSE TRANSCRIPTASE DOMAIN-CONTAINING PROTEIN"/>
    <property type="match status" value="1"/>
</dbReference>